<dbReference type="Pfam" id="PF03706">
    <property type="entry name" value="LPG_synthase_TM"/>
    <property type="match status" value="1"/>
</dbReference>
<evidence type="ECO:0000256" key="6">
    <source>
        <dbReference type="SAM" id="Phobius"/>
    </source>
</evidence>
<dbReference type="Proteomes" id="UP001305521">
    <property type="component" value="Chromosome"/>
</dbReference>
<evidence type="ECO:0000256" key="1">
    <source>
        <dbReference type="ARBA" id="ARBA00004651"/>
    </source>
</evidence>
<gene>
    <name evidence="7" type="ORF">R9Z33_11435</name>
</gene>
<accession>A0ABZ0PPM9</accession>
<organism evidence="7 8">
    <name type="scientific">Sediminicoccus rosea</name>
    <dbReference type="NCBI Taxonomy" id="1225128"/>
    <lineage>
        <taxon>Bacteria</taxon>
        <taxon>Pseudomonadati</taxon>
        <taxon>Pseudomonadota</taxon>
        <taxon>Alphaproteobacteria</taxon>
        <taxon>Acetobacterales</taxon>
        <taxon>Roseomonadaceae</taxon>
        <taxon>Sediminicoccus</taxon>
    </lineage>
</organism>
<evidence type="ECO:0000313" key="7">
    <source>
        <dbReference type="EMBL" id="WPB87691.1"/>
    </source>
</evidence>
<dbReference type="EMBL" id="CP137852">
    <property type="protein sequence ID" value="WPB87691.1"/>
    <property type="molecule type" value="Genomic_DNA"/>
</dbReference>
<name>A0ABZ0PPM9_9PROT</name>
<evidence type="ECO:0000256" key="3">
    <source>
        <dbReference type="ARBA" id="ARBA00022692"/>
    </source>
</evidence>
<feature type="transmembrane region" description="Helical" evidence="6">
    <location>
        <begin position="28"/>
        <end position="54"/>
    </location>
</feature>
<keyword evidence="2" id="KW-1003">Cell membrane</keyword>
<evidence type="ECO:0000256" key="5">
    <source>
        <dbReference type="ARBA" id="ARBA00023136"/>
    </source>
</evidence>
<dbReference type="PANTHER" id="PTHR39087">
    <property type="entry name" value="UPF0104 MEMBRANE PROTEIN MJ1595"/>
    <property type="match status" value="1"/>
</dbReference>
<keyword evidence="8" id="KW-1185">Reference proteome</keyword>
<dbReference type="PANTHER" id="PTHR39087:SF2">
    <property type="entry name" value="UPF0104 MEMBRANE PROTEIN MJ1595"/>
    <property type="match status" value="1"/>
</dbReference>
<feature type="transmembrane region" description="Helical" evidence="6">
    <location>
        <begin position="139"/>
        <end position="159"/>
    </location>
</feature>
<keyword evidence="5 6" id="KW-0472">Membrane</keyword>
<dbReference type="InterPro" id="IPR022791">
    <property type="entry name" value="L-PG_synthase/AglD"/>
</dbReference>
<keyword evidence="4 6" id="KW-1133">Transmembrane helix</keyword>
<evidence type="ECO:0000256" key="2">
    <source>
        <dbReference type="ARBA" id="ARBA00022475"/>
    </source>
</evidence>
<sequence length="311" mass="33107">MLALLVLAALLLVNSGELASLPQVLASLPLALLASAGAHFPQILFTAWAWLILLPREDRPALSRMLRLRWYREGADALLPAGSVVGQAGITRLMVRDGMPGDLAAGTATIGISLEAMGQMVFTILGLAFFLALREDAEVSGFLTGIAVAGGMVALLVAAQRPTALGLLRRVLERLARRWPRLEPLWLDRFQAALLRLHADHGKLALALLLHVGCWVMGAIEMMLVLALIGHPISFAEAMVIEAFAQVLRNAGFLLPGAAGVQEGAIIAGGLLMGVPVAPMATAALVRRTREILVGSTALLAWRRDEVRGQP</sequence>
<proteinExistence type="predicted"/>
<protein>
    <submittedName>
        <fullName evidence="7">Lysylphosphatidylglycerol synthase domain-containing protein</fullName>
    </submittedName>
</protein>
<feature type="transmembrane region" description="Helical" evidence="6">
    <location>
        <begin position="265"/>
        <end position="286"/>
    </location>
</feature>
<feature type="transmembrane region" description="Helical" evidence="6">
    <location>
        <begin position="204"/>
        <end position="229"/>
    </location>
</feature>
<comment type="subcellular location">
    <subcellularLocation>
        <location evidence="1">Cell membrane</location>
        <topology evidence="1">Multi-pass membrane protein</topology>
    </subcellularLocation>
</comment>
<keyword evidence="3 6" id="KW-0812">Transmembrane</keyword>
<dbReference type="RefSeq" id="WP_318651642.1">
    <property type="nucleotide sequence ID" value="NZ_CP137852.1"/>
</dbReference>
<evidence type="ECO:0000313" key="8">
    <source>
        <dbReference type="Proteomes" id="UP001305521"/>
    </source>
</evidence>
<reference evidence="7 8" key="1">
    <citation type="submission" date="2023-11" db="EMBL/GenBank/DDBJ databases">
        <title>Arctic aerobic anoxygenic photoheterotroph Sediminicoccus rosea KRV36 adapts its photosynthesis to long days of polar summer.</title>
        <authorList>
            <person name="Tomasch J."/>
            <person name="Kopejtka K."/>
            <person name="Bily T."/>
            <person name="Gardiner A.T."/>
            <person name="Gardian Z."/>
            <person name="Shivaramu S."/>
            <person name="Koblizek M."/>
            <person name="Engelhardt F."/>
            <person name="Kaftan D."/>
        </authorList>
    </citation>
    <scope>NUCLEOTIDE SEQUENCE [LARGE SCALE GENOMIC DNA]</scope>
    <source>
        <strain evidence="7 8">R-30</strain>
    </source>
</reference>
<feature type="transmembrane region" description="Helical" evidence="6">
    <location>
        <begin position="103"/>
        <end position="133"/>
    </location>
</feature>
<evidence type="ECO:0000256" key="4">
    <source>
        <dbReference type="ARBA" id="ARBA00022989"/>
    </source>
</evidence>